<keyword evidence="5 6" id="KW-0998">Cell outer membrane</keyword>
<keyword evidence="2" id="KW-0410">Iron transport</keyword>
<dbReference type="Pfam" id="PF07715">
    <property type="entry name" value="Plug"/>
    <property type="match status" value="1"/>
</dbReference>
<dbReference type="SUPFAM" id="SSF49464">
    <property type="entry name" value="Carboxypeptidase regulatory domain-like"/>
    <property type="match status" value="1"/>
</dbReference>
<dbReference type="PROSITE" id="PS52016">
    <property type="entry name" value="TONB_DEPENDENT_REC_3"/>
    <property type="match status" value="1"/>
</dbReference>
<keyword evidence="6" id="KW-1134">Transmembrane beta strand</keyword>
<reference evidence="9 10" key="1">
    <citation type="submission" date="2018-04" db="EMBL/GenBank/DDBJ databases">
        <title>Genomic Encyclopedia of Archaeal and Bacterial Type Strains, Phase II (KMG-II): from individual species to whole genera.</title>
        <authorList>
            <person name="Goeker M."/>
        </authorList>
    </citation>
    <scope>NUCLEOTIDE SEQUENCE [LARGE SCALE GENOMIC DNA]</scope>
    <source>
        <strain evidence="9 10">DSM 28823</strain>
    </source>
</reference>
<evidence type="ECO:0000256" key="4">
    <source>
        <dbReference type="ARBA" id="ARBA00023136"/>
    </source>
</evidence>
<protein>
    <submittedName>
        <fullName evidence="9">TonB-linked SusC/RagA family outer membrane protein</fullName>
    </submittedName>
</protein>
<comment type="subcellular location">
    <subcellularLocation>
        <location evidence="6">Cell outer membrane</location>
        <topology evidence="6">Multi-pass membrane protein</topology>
    </subcellularLocation>
</comment>
<evidence type="ECO:0000259" key="8">
    <source>
        <dbReference type="SMART" id="SM00965"/>
    </source>
</evidence>
<dbReference type="Gene3D" id="2.60.40.1120">
    <property type="entry name" value="Carboxypeptidase-like, regulatory domain"/>
    <property type="match status" value="1"/>
</dbReference>
<feature type="domain" description="Secretin/TonB short N-terminal" evidence="8">
    <location>
        <begin position="66"/>
        <end position="117"/>
    </location>
</feature>
<name>A0A2T5C692_9BACT</name>
<evidence type="ECO:0000313" key="9">
    <source>
        <dbReference type="EMBL" id="PTN10422.1"/>
    </source>
</evidence>
<evidence type="ECO:0000256" key="2">
    <source>
        <dbReference type="ARBA" id="ARBA00022496"/>
    </source>
</evidence>
<dbReference type="GO" id="GO:0009279">
    <property type="term" value="C:cell outer membrane"/>
    <property type="evidence" value="ECO:0007669"/>
    <property type="project" value="UniProtKB-SubCell"/>
</dbReference>
<dbReference type="InterPro" id="IPR011662">
    <property type="entry name" value="Secretin/TonB_short_N"/>
</dbReference>
<evidence type="ECO:0000256" key="1">
    <source>
        <dbReference type="ARBA" id="ARBA00022448"/>
    </source>
</evidence>
<dbReference type="InterPro" id="IPR023996">
    <property type="entry name" value="TonB-dep_OMP_SusC/RagA"/>
</dbReference>
<dbReference type="AlphaFoldDB" id="A0A2T5C692"/>
<dbReference type="SUPFAM" id="SSF56935">
    <property type="entry name" value="Porins"/>
    <property type="match status" value="1"/>
</dbReference>
<keyword evidence="6" id="KW-0812">Transmembrane</keyword>
<dbReference type="InterPro" id="IPR008969">
    <property type="entry name" value="CarboxyPept-like_regulatory"/>
</dbReference>
<dbReference type="Pfam" id="PF07660">
    <property type="entry name" value="STN"/>
    <property type="match status" value="1"/>
</dbReference>
<keyword evidence="4 6" id="KW-0472">Membrane</keyword>
<evidence type="ECO:0000313" key="10">
    <source>
        <dbReference type="Proteomes" id="UP000243525"/>
    </source>
</evidence>
<evidence type="ECO:0000256" key="7">
    <source>
        <dbReference type="RuleBase" id="RU003357"/>
    </source>
</evidence>
<dbReference type="EMBL" id="QAAD01000001">
    <property type="protein sequence ID" value="PTN10422.1"/>
    <property type="molecule type" value="Genomic_DNA"/>
</dbReference>
<dbReference type="Pfam" id="PF00593">
    <property type="entry name" value="TonB_dep_Rec_b-barrel"/>
    <property type="match status" value="1"/>
</dbReference>
<keyword evidence="2" id="KW-0406">Ion transport</keyword>
<dbReference type="InterPro" id="IPR023997">
    <property type="entry name" value="TonB-dep_OMP_SusC/RagA_CS"/>
</dbReference>
<organism evidence="9 10">
    <name type="scientific">Mangrovibacterium marinum</name>
    <dbReference type="NCBI Taxonomy" id="1639118"/>
    <lineage>
        <taxon>Bacteria</taxon>
        <taxon>Pseudomonadati</taxon>
        <taxon>Bacteroidota</taxon>
        <taxon>Bacteroidia</taxon>
        <taxon>Marinilabiliales</taxon>
        <taxon>Prolixibacteraceae</taxon>
        <taxon>Mangrovibacterium</taxon>
    </lineage>
</organism>
<dbReference type="SMART" id="SM00965">
    <property type="entry name" value="STN"/>
    <property type="match status" value="1"/>
</dbReference>
<keyword evidence="3" id="KW-0408">Iron</keyword>
<keyword evidence="7" id="KW-0798">TonB box</keyword>
<dbReference type="FunFam" id="2.170.130.10:FF:000003">
    <property type="entry name" value="SusC/RagA family TonB-linked outer membrane protein"/>
    <property type="match status" value="1"/>
</dbReference>
<sequence length="1086" mass="120919">MKKRHWWKGYPRSIRKLLLVAKLSLMLVLLLNLHVSAAALLQTVQIKSKGVAVRTVLKELKKQTGFYIMFNEKDIDKNLTVAVDIQDASLEQALDAILEGLPLQYNIVDDYVLITHKPKEKAAPRPQKQEQEQKVKLQGVVTDDKGEPLPFAAIRLKDTTIGTISDVNGEFTFEFDRDKGAVIEVSSMGYITRDIPYEGQLALHVSLETSVSDLNEVVVVAYGTRKKGTITGSVSTVKADKMENIPAASFDQALQGQAPGLMVTSNSGEPSKAAVFQIRGTNSLSSGTAPLFILDGLPISSADFNAISPNDIESISVLKDASSTSIYGARAANGVVVITTRRGRESGGAKVTARAQLGFSNLAQNDWTLMNTAERIQYEKEIGMDAGQDYDALSQIDINWLDMVFNNNAPLRNYELSVNEATEKSNYFISGGYYDQEGIATGSNFTRYNFRANMETKAKQWLKLGTNTMMAYEEIEQADEGQYALYTPISATRFMLPYWNPYQEDGSLASESDGSWKGTGQNPLEWMQNNPLTYKKYKAISTFFAELSPVEGLVIRSQLGADFSHTTGYMQSFPSYSPNNGSGSAGRNSSDILNLTITNTVNYRFKADDIHAFNFMVGQEGVDYHSEAFQVVSRGQTNDQLTNVSSGTRASSWGDSTSEYSYMSFFGRGEYNYDSRYFVDLSVRSDASSRFGKAGRWATFWSVGLMWNMMQENFMANNKWLSNAQLSLSTGTSGNSAIPNYDHLALVGGGLNYGGESGIAPLQRGNESLGWEQLWVSNLALHLGFLNRINLDVELYNKRTTNMLMEVPVSMADGGFGYRWDNVGAMVNRGVEVAVNAAVLRTKDFNWNVNANISYNHNEITELYNGLDEYEISSTGTKFVVGHSANEFYINRYAGVNPVNGDALWYTKDGEITNEYSESDKVMIGKSFTAPWQGGFGTALSWKGLTLSGQFSWVWDRWMFNNDRFFEESNGLYAAYNQSERLLYDRWKNPGDLTDIPRHGVAPQMDSRFLEDASFLRLKNVSLSYSLPEKYLAKTKFFSAARVYAQGQNLWTLTKFSGLDPESTSNVYKAQYPASRQFTLGLEVSF</sequence>
<accession>A0A2T5C692</accession>
<proteinExistence type="inferred from homology"/>
<dbReference type="InterPro" id="IPR000531">
    <property type="entry name" value="Beta-barrel_TonB"/>
</dbReference>
<evidence type="ECO:0000256" key="6">
    <source>
        <dbReference type="PROSITE-ProRule" id="PRU01360"/>
    </source>
</evidence>
<dbReference type="Gene3D" id="3.55.50.30">
    <property type="match status" value="1"/>
</dbReference>
<dbReference type="NCBIfam" id="TIGR04056">
    <property type="entry name" value="OMP_RagA_SusC"/>
    <property type="match status" value="1"/>
</dbReference>
<gene>
    <name evidence="9" type="ORF">C8N47_10170</name>
</gene>
<evidence type="ECO:0000256" key="5">
    <source>
        <dbReference type="ARBA" id="ARBA00023237"/>
    </source>
</evidence>
<dbReference type="Gene3D" id="2.170.130.10">
    <property type="entry name" value="TonB-dependent receptor, plug domain"/>
    <property type="match status" value="1"/>
</dbReference>
<dbReference type="InterPro" id="IPR012910">
    <property type="entry name" value="Plug_dom"/>
</dbReference>
<dbReference type="Pfam" id="PF13715">
    <property type="entry name" value="CarbopepD_reg_2"/>
    <property type="match status" value="1"/>
</dbReference>
<dbReference type="InterPro" id="IPR037066">
    <property type="entry name" value="Plug_dom_sf"/>
</dbReference>
<dbReference type="Proteomes" id="UP000243525">
    <property type="component" value="Unassembled WGS sequence"/>
</dbReference>
<evidence type="ECO:0000256" key="3">
    <source>
        <dbReference type="ARBA" id="ARBA00023004"/>
    </source>
</evidence>
<dbReference type="GO" id="GO:0006826">
    <property type="term" value="P:iron ion transport"/>
    <property type="evidence" value="ECO:0007669"/>
    <property type="project" value="UniProtKB-KW"/>
</dbReference>
<keyword evidence="1 6" id="KW-0813">Transport</keyword>
<comment type="similarity">
    <text evidence="6 7">Belongs to the TonB-dependent receptor family.</text>
</comment>
<dbReference type="NCBIfam" id="TIGR04057">
    <property type="entry name" value="SusC_RagA_signa"/>
    <property type="match status" value="1"/>
</dbReference>
<comment type="caution">
    <text evidence="9">The sequence shown here is derived from an EMBL/GenBank/DDBJ whole genome shotgun (WGS) entry which is preliminary data.</text>
</comment>
<dbReference type="InterPro" id="IPR039426">
    <property type="entry name" value="TonB-dep_rcpt-like"/>
</dbReference>
<keyword evidence="10" id="KW-1185">Reference proteome</keyword>